<dbReference type="Proteomes" id="UP000175829">
    <property type="component" value="Unassembled WGS sequence"/>
</dbReference>
<feature type="compositionally biased region" description="Low complexity" evidence="1">
    <location>
        <begin position="10"/>
        <end position="24"/>
    </location>
</feature>
<evidence type="ECO:0000313" key="4">
    <source>
        <dbReference type="Proteomes" id="UP000175829"/>
    </source>
</evidence>
<sequence>MTVPTPSSPDPDSSHSSASAAGAGDQPGGGAAGPPPAPSYAVHTGYGGQAGPVLSRELLHAAVCAAAVAVLGVLMGLLWLWLAPRVPLYTSGKLVLFRHPEGEEAIGAEGVFTLLGLGFGVVTGLAVFLVRRSGGVGLVVGLCLGGALGSVLAWRTGVWLGPETDLSAAARAAGQGATFDAPLELHAYAVLLAWPFVAVLVHLLVTALFAPRDEPVAQLTPAPQRWES</sequence>
<dbReference type="AlphaFoldDB" id="A0A1E7K2K9"/>
<name>A0A1E7K2K9_9ACTN</name>
<keyword evidence="2" id="KW-0472">Membrane</keyword>
<feature type="transmembrane region" description="Helical" evidence="2">
    <location>
        <begin position="110"/>
        <end position="129"/>
    </location>
</feature>
<keyword evidence="2" id="KW-0812">Transmembrane</keyword>
<protein>
    <recommendedName>
        <fullName evidence="5">ABC transporter permease</fullName>
    </recommendedName>
</protein>
<keyword evidence="2" id="KW-1133">Transmembrane helix</keyword>
<feature type="transmembrane region" description="Helical" evidence="2">
    <location>
        <begin position="58"/>
        <end position="82"/>
    </location>
</feature>
<comment type="caution">
    <text evidence="3">The sequence shown here is derived from an EMBL/GenBank/DDBJ whole genome shotgun (WGS) entry which is preliminary data.</text>
</comment>
<reference evidence="3 4" key="1">
    <citation type="journal article" date="2016" name="Front. Microbiol.">
        <title>Comparative Genomics Analysis of Streptomyces Species Reveals Their Adaptation to the Marine Environment and Their Diversity at the Genomic Level.</title>
        <authorList>
            <person name="Tian X."/>
            <person name="Zhang Z."/>
            <person name="Yang T."/>
            <person name="Chen M."/>
            <person name="Li J."/>
            <person name="Chen F."/>
            <person name="Yang J."/>
            <person name="Li W."/>
            <person name="Zhang B."/>
            <person name="Zhang Z."/>
            <person name="Wu J."/>
            <person name="Zhang C."/>
            <person name="Long L."/>
            <person name="Xiao J."/>
        </authorList>
    </citation>
    <scope>NUCLEOTIDE SEQUENCE [LARGE SCALE GENOMIC DNA]</scope>
    <source>
        <strain evidence="3 4">SCSIO M10379</strain>
    </source>
</reference>
<dbReference type="PATRIC" id="fig|943816.4.peg.1483"/>
<feature type="transmembrane region" description="Helical" evidence="2">
    <location>
        <begin position="136"/>
        <end position="154"/>
    </location>
</feature>
<proteinExistence type="predicted"/>
<dbReference type="EMBL" id="LJGV01000022">
    <property type="protein sequence ID" value="OEU98162.1"/>
    <property type="molecule type" value="Genomic_DNA"/>
</dbReference>
<organism evidence="3 4">
    <name type="scientific">Streptomyces qinglanensis</name>
    <dbReference type="NCBI Taxonomy" id="943816"/>
    <lineage>
        <taxon>Bacteria</taxon>
        <taxon>Bacillati</taxon>
        <taxon>Actinomycetota</taxon>
        <taxon>Actinomycetes</taxon>
        <taxon>Kitasatosporales</taxon>
        <taxon>Streptomycetaceae</taxon>
        <taxon>Streptomyces</taxon>
    </lineage>
</organism>
<evidence type="ECO:0000313" key="3">
    <source>
        <dbReference type="EMBL" id="OEU98162.1"/>
    </source>
</evidence>
<gene>
    <name evidence="3" type="ORF">AN217_10370</name>
</gene>
<evidence type="ECO:0008006" key="5">
    <source>
        <dbReference type="Google" id="ProtNLM"/>
    </source>
</evidence>
<dbReference type="RefSeq" id="WP_069991497.1">
    <property type="nucleotide sequence ID" value="NZ_LJGV01000022.1"/>
</dbReference>
<evidence type="ECO:0000256" key="1">
    <source>
        <dbReference type="SAM" id="MobiDB-lite"/>
    </source>
</evidence>
<feature type="region of interest" description="Disordered" evidence="1">
    <location>
        <begin position="1"/>
        <end position="38"/>
    </location>
</feature>
<evidence type="ECO:0000256" key="2">
    <source>
        <dbReference type="SAM" id="Phobius"/>
    </source>
</evidence>
<accession>A0A1E7K2K9</accession>
<feature type="transmembrane region" description="Helical" evidence="2">
    <location>
        <begin position="187"/>
        <end position="210"/>
    </location>
</feature>